<dbReference type="PANTHER" id="PTHR20854:SF4">
    <property type="entry name" value="INOSITOL-1-MONOPHOSPHATASE-RELATED"/>
    <property type="match status" value="1"/>
</dbReference>
<dbReference type="Proteomes" id="UP000240400">
    <property type="component" value="Unassembled WGS sequence"/>
</dbReference>
<dbReference type="OrthoDB" id="9772456at2"/>
<reference evidence="2" key="2">
    <citation type="submission" date="2018-03" db="EMBL/GenBank/DDBJ databases">
        <authorList>
            <person name="Keele B.F."/>
        </authorList>
    </citation>
    <scope>NUCLEOTIDE SEQUENCE</scope>
    <source>
        <strain evidence="2">SNUC 4337</strain>
    </source>
</reference>
<dbReference type="GO" id="GO:0046872">
    <property type="term" value="F:metal ion binding"/>
    <property type="evidence" value="ECO:0007669"/>
    <property type="project" value="UniProtKB-KW"/>
</dbReference>
<evidence type="ECO:0000256" key="1">
    <source>
        <dbReference type="PIRSR" id="PIRSR600760-2"/>
    </source>
</evidence>
<dbReference type="InterPro" id="IPR000760">
    <property type="entry name" value="Inositol_monophosphatase-like"/>
</dbReference>
<dbReference type="GO" id="GO:0007165">
    <property type="term" value="P:signal transduction"/>
    <property type="evidence" value="ECO:0007669"/>
    <property type="project" value="TreeGrafter"/>
</dbReference>
<comment type="cofactor">
    <cofactor evidence="1">
        <name>Mg(2+)</name>
        <dbReference type="ChEBI" id="CHEBI:18420"/>
    </cofactor>
</comment>
<sequence length="263" mass="30028">MNKEALTNIDDLVRHWLTTLDDIIPQLIEDMVTTTKRNRFDLVTNVDKSIQQNFEDFLHEHFPEHQLFAEEKSNEEVNAYQGHVWVMDPIDGTTNLVKQQEDYCIILGYFIDGEPTLSYIYDYPHRKLYKAIKGQGAYINNQPLSQPEDLKLEDAIISFNTLVMNDATIHELNSASFGYRFIGSCGLDSTRVFLGQFGAHVNTNPKPWDIAAQFLFAKELGLKMTTLDNTDLDFAKAGPFIISNKACHDEVLKILNANTGYQK</sequence>
<organism evidence="2 4">
    <name type="scientific">Staphylococcus nepalensis</name>
    <dbReference type="NCBI Taxonomy" id="214473"/>
    <lineage>
        <taxon>Bacteria</taxon>
        <taxon>Bacillati</taxon>
        <taxon>Bacillota</taxon>
        <taxon>Bacilli</taxon>
        <taxon>Bacillales</taxon>
        <taxon>Staphylococcaceae</taxon>
        <taxon>Staphylococcus</taxon>
    </lineage>
</organism>
<feature type="binding site" evidence="1">
    <location>
        <position position="90"/>
    </location>
    <ligand>
        <name>Mg(2+)</name>
        <dbReference type="ChEBI" id="CHEBI:18420"/>
        <label>2</label>
    </ligand>
</feature>
<evidence type="ECO:0000313" key="5">
    <source>
        <dbReference type="Proteomes" id="UP000254412"/>
    </source>
</evidence>
<dbReference type="Proteomes" id="UP000254412">
    <property type="component" value="Unassembled WGS sequence"/>
</dbReference>
<evidence type="ECO:0000313" key="4">
    <source>
        <dbReference type="Proteomes" id="UP000240400"/>
    </source>
</evidence>
<dbReference type="GO" id="GO:0006020">
    <property type="term" value="P:inositol metabolic process"/>
    <property type="evidence" value="ECO:0007669"/>
    <property type="project" value="TreeGrafter"/>
</dbReference>
<feature type="binding site" evidence="1">
    <location>
        <position position="70"/>
    </location>
    <ligand>
        <name>Mg(2+)</name>
        <dbReference type="ChEBI" id="CHEBI:18420"/>
        <label>1</label>
        <note>catalytic</note>
    </ligand>
</feature>
<accession>A0A2T4SBF2</accession>
<dbReference type="CDD" id="cd01637">
    <property type="entry name" value="IMPase_like"/>
    <property type="match status" value="1"/>
</dbReference>
<dbReference type="EMBL" id="PZHR01000021">
    <property type="protein sequence ID" value="PTK59472.1"/>
    <property type="molecule type" value="Genomic_DNA"/>
</dbReference>
<feature type="binding site" evidence="1">
    <location>
        <position position="88"/>
    </location>
    <ligand>
        <name>Mg(2+)</name>
        <dbReference type="ChEBI" id="CHEBI:18420"/>
        <label>1</label>
        <note>catalytic</note>
    </ligand>
</feature>
<protein>
    <submittedName>
        <fullName evidence="2 3">Inositol monophosphatase</fullName>
        <ecNumber evidence="3">3.1.3.25</ecNumber>
    </submittedName>
</protein>
<feature type="binding site" evidence="1">
    <location>
        <position position="209"/>
    </location>
    <ligand>
        <name>Mg(2+)</name>
        <dbReference type="ChEBI" id="CHEBI:18420"/>
        <label>1</label>
        <note>catalytic</note>
    </ligand>
</feature>
<evidence type="ECO:0000313" key="3">
    <source>
        <dbReference type="EMBL" id="SUM54421.1"/>
    </source>
</evidence>
<reference evidence="2 4" key="1">
    <citation type="journal article" date="2016" name="Front. Microbiol.">
        <title>Comprehensive Phylogenetic Analysis of Bovine Non-aureus Staphylococci Species Based on Whole-Genome Sequencing.</title>
        <authorList>
            <person name="Naushad S."/>
            <person name="Barkema H.W."/>
            <person name="Luby C."/>
            <person name="Condas L.A."/>
            <person name="Nobrega D.B."/>
            <person name="Carson D.A."/>
            <person name="De Buck J."/>
        </authorList>
    </citation>
    <scope>NUCLEOTIDE SEQUENCE [LARGE SCALE GENOMIC DNA]</scope>
    <source>
        <strain evidence="2 4">SNUC 4337</strain>
    </source>
</reference>
<keyword evidence="1" id="KW-0479">Metal-binding</keyword>
<dbReference type="PRINTS" id="PR00377">
    <property type="entry name" value="IMPHPHTASES"/>
</dbReference>
<dbReference type="GO" id="GO:0008934">
    <property type="term" value="F:inositol monophosphate 1-phosphatase activity"/>
    <property type="evidence" value="ECO:0007669"/>
    <property type="project" value="TreeGrafter"/>
</dbReference>
<dbReference type="PANTHER" id="PTHR20854">
    <property type="entry name" value="INOSITOL MONOPHOSPHATASE"/>
    <property type="match status" value="1"/>
</dbReference>
<evidence type="ECO:0000313" key="2">
    <source>
        <dbReference type="EMBL" id="PTK59472.1"/>
    </source>
</evidence>
<keyword evidence="1" id="KW-0460">Magnesium</keyword>
<dbReference type="Pfam" id="PF00459">
    <property type="entry name" value="Inositol_P"/>
    <property type="match status" value="1"/>
</dbReference>
<feature type="binding site" evidence="1">
    <location>
        <position position="91"/>
    </location>
    <ligand>
        <name>Mg(2+)</name>
        <dbReference type="ChEBI" id="CHEBI:18420"/>
        <label>1</label>
        <note>catalytic</note>
    </ligand>
</feature>
<name>A0A2T4SBF2_9STAP</name>
<dbReference type="SUPFAM" id="SSF56655">
    <property type="entry name" value="Carbohydrate phosphatase"/>
    <property type="match status" value="1"/>
</dbReference>
<reference evidence="3 5" key="3">
    <citation type="submission" date="2018-06" db="EMBL/GenBank/DDBJ databases">
        <authorList>
            <consortium name="Pathogen Informatics"/>
            <person name="Doyle S."/>
        </authorList>
    </citation>
    <scope>NUCLEOTIDE SEQUENCE [LARGE SCALE GENOMIC DNA]</scope>
    <source>
        <strain evidence="3 5">NCTC13834</strain>
    </source>
</reference>
<dbReference type="Gene3D" id="3.40.190.80">
    <property type="match status" value="1"/>
</dbReference>
<proteinExistence type="predicted"/>
<gene>
    <name evidence="3" type="primary">suhB_1</name>
    <name evidence="2" type="ORF">BUZ61_05605</name>
    <name evidence="3" type="ORF">NCTC13834_00708</name>
</gene>
<dbReference type="RefSeq" id="WP_103372791.1">
    <property type="nucleotide sequence ID" value="NZ_BMCF01000001.1"/>
</dbReference>
<dbReference type="Gene3D" id="3.30.540.10">
    <property type="entry name" value="Fructose-1,6-Bisphosphatase, subunit A, domain 1"/>
    <property type="match status" value="1"/>
</dbReference>
<keyword evidence="3" id="KW-0378">Hydrolase</keyword>
<dbReference type="AlphaFoldDB" id="A0A2T4SBF2"/>
<dbReference type="EMBL" id="UHDS01000001">
    <property type="protein sequence ID" value="SUM54421.1"/>
    <property type="molecule type" value="Genomic_DNA"/>
</dbReference>
<dbReference type="EC" id="3.1.3.25" evidence="3"/>